<evidence type="ECO:0000256" key="1">
    <source>
        <dbReference type="ARBA" id="ARBA00009275"/>
    </source>
</evidence>
<feature type="binding site" evidence="4">
    <location>
        <position position="41"/>
    </location>
    <ligand>
        <name>a divalent metal cation</name>
        <dbReference type="ChEBI" id="CHEBI:60240"/>
        <label>1</label>
    </ligand>
</feature>
<protein>
    <submittedName>
        <fullName evidence="5">Hydrolase TatD</fullName>
    </submittedName>
</protein>
<dbReference type="InterPro" id="IPR018228">
    <property type="entry name" value="DNase_TatD-rel_CS"/>
</dbReference>
<evidence type="ECO:0000256" key="3">
    <source>
        <dbReference type="ARBA" id="ARBA00022801"/>
    </source>
</evidence>
<dbReference type="InterPro" id="IPR015991">
    <property type="entry name" value="TatD/YcfH-like"/>
</dbReference>
<feature type="binding site" evidence="4">
    <location>
        <position position="238"/>
    </location>
    <ligand>
        <name>a divalent metal cation</name>
        <dbReference type="ChEBI" id="CHEBI:60240"/>
        <label>1</label>
    </ligand>
</feature>
<dbReference type="AlphaFoldDB" id="A0A2Z3H765"/>
<comment type="similarity">
    <text evidence="1">Belongs to the metallo-dependent hydrolases superfamily. TatD-type hydrolase family.</text>
</comment>
<organism evidence="5 6">
    <name type="scientific">Gemmata obscuriglobus</name>
    <dbReference type="NCBI Taxonomy" id="114"/>
    <lineage>
        <taxon>Bacteria</taxon>
        <taxon>Pseudomonadati</taxon>
        <taxon>Planctomycetota</taxon>
        <taxon>Planctomycetia</taxon>
        <taxon>Gemmatales</taxon>
        <taxon>Gemmataceae</taxon>
        <taxon>Gemmata</taxon>
    </lineage>
</organism>
<feature type="binding site" evidence="4">
    <location>
        <position position="126"/>
    </location>
    <ligand>
        <name>a divalent metal cation</name>
        <dbReference type="ChEBI" id="CHEBI:60240"/>
        <label>1</label>
    </ligand>
</feature>
<evidence type="ECO:0000313" key="6">
    <source>
        <dbReference type="Proteomes" id="UP000245802"/>
    </source>
</evidence>
<dbReference type="KEGG" id="gog:C1280_22170"/>
<feature type="binding site" evidence="4">
    <location>
        <position position="162"/>
    </location>
    <ligand>
        <name>a divalent metal cation</name>
        <dbReference type="ChEBI" id="CHEBI:60240"/>
        <label>2</label>
    </ligand>
</feature>
<evidence type="ECO:0000256" key="4">
    <source>
        <dbReference type="PIRSR" id="PIRSR005902-1"/>
    </source>
</evidence>
<feature type="binding site" evidence="4">
    <location>
        <position position="39"/>
    </location>
    <ligand>
        <name>a divalent metal cation</name>
        <dbReference type="ChEBI" id="CHEBI:60240"/>
        <label>1</label>
    </ligand>
</feature>
<sequence>MSVPQEADTTPHRIVYRTVPQQDAIPSHTHPTPMLIDTHAHLFDEKFRHDLPAVLDRAAAAGVERIVCLGIDLESSRASVEIANKYPLVVAAVGIQPNHTAEAGAGDWDEIVKLAEREPRVVAIGETGLDRYWDRAPFHVQEDYFARHIELARRLRKPFVIHCREAEADVVKVLRGQEQNGPLAAVMHSFSGDIDTARACLELGLYVSFAGMVTYPSAQNLRDVAKEVPLDRLLVETDSPYLAPQPVRGKRNEPAHVAHTAALLAQVKGVSVAELEEHTTRNAKTLFVI</sequence>
<dbReference type="NCBIfam" id="TIGR00010">
    <property type="entry name" value="YchF/TatD family DNA exonuclease"/>
    <property type="match status" value="1"/>
</dbReference>
<evidence type="ECO:0000256" key="2">
    <source>
        <dbReference type="ARBA" id="ARBA00022723"/>
    </source>
</evidence>
<evidence type="ECO:0000313" key="5">
    <source>
        <dbReference type="EMBL" id="AWM39426.1"/>
    </source>
</evidence>
<dbReference type="GO" id="GO:0046872">
    <property type="term" value="F:metal ion binding"/>
    <property type="evidence" value="ECO:0007669"/>
    <property type="project" value="UniProtKB-KW"/>
</dbReference>
<name>A0A2Z3H765_9BACT</name>
<dbReference type="PIRSF" id="PIRSF005902">
    <property type="entry name" value="DNase_TatD"/>
    <property type="match status" value="1"/>
</dbReference>
<keyword evidence="3 5" id="KW-0378">Hydrolase</keyword>
<dbReference type="InterPro" id="IPR032466">
    <property type="entry name" value="Metal_Hydrolase"/>
</dbReference>
<reference evidence="5 6" key="1">
    <citation type="submission" date="2018-01" db="EMBL/GenBank/DDBJ databases">
        <title>G. obscuriglobus.</title>
        <authorList>
            <person name="Franke J."/>
            <person name="Blomberg W."/>
            <person name="Selmecki A."/>
        </authorList>
    </citation>
    <scope>NUCLEOTIDE SEQUENCE [LARGE SCALE GENOMIC DNA]</scope>
    <source>
        <strain evidence="5 6">DSM 5831</strain>
    </source>
</reference>
<dbReference type="PROSITE" id="PS01091">
    <property type="entry name" value="TATD_3"/>
    <property type="match status" value="1"/>
</dbReference>
<gene>
    <name evidence="5" type="ORF">C1280_22170</name>
</gene>
<dbReference type="InterPro" id="IPR001130">
    <property type="entry name" value="TatD-like"/>
</dbReference>
<dbReference type="GO" id="GO:0004536">
    <property type="term" value="F:DNA nuclease activity"/>
    <property type="evidence" value="ECO:0007669"/>
    <property type="project" value="InterPro"/>
</dbReference>
<dbReference type="Proteomes" id="UP000245802">
    <property type="component" value="Chromosome"/>
</dbReference>
<dbReference type="PANTHER" id="PTHR46124">
    <property type="entry name" value="D-AMINOACYL-TRNA DEACYLASE"/>
    <property type="match status" value="1"/>
</dbReference>
<keyword evidence="6" id="KW-1185">Reference proteome</keyword>
<keyword evidence="2 4" id="KW-0479">Metal-binding</keyword>
<dbReference type="GO" id="GO:0005829">
    <property type="term" value="C:cytosol"/>
    <property type="evidence" value="ECO:0007669"/>
    <property type="project" value="TreeGrafter"/>
</dbReference>
<dbReference type="EMBL" id="CP025958">
    <property type="protein sequence ID" value="AWM39426.1"/>
    <property type="molecule type" value="Genomic_DNA"/>
</dbReference>
<dbReference type="OrthoDB" id="9810005at2"/>
<dbReference type="SUPFAM" id="SSF51556">
    <property type="entry name" value="Metallo-dependent hydrolases"/>
    <property type="match status" value="1"/>
</dbReference>
<dbReference type="Gene3D" id="3.20.20.140">
    <property type="entry name" value="Metal-dependent hydrolases"/>
    <property type="match status" value="1"/>
</dbReference>
<dbReference type="Pfam" id="PF01026">
    <property type="entry name" value="TatD_DNase"/>
    <property type="match status" value="1"/>
</dbReference>
<dbReference type="CDD" id="cd01310">
    <property type="entry name" value="TatD_DNAse"/>
    <property type="match status" value="1"/>
</dbReference>
<feature type="binding site" evidence="4">
    <location>
        <position position="188"/>
    </location>
    <ligand>
        <name>a divalent metal cation</name>
        <dbReference type="ChEBI" id="CHEBI:60240"/>
        <label>2</label>
    </ligand>
</feature>
<dbReference type="GO" id="GO:0016788">
    <property type="term" value="F:hydrolase activity, acting on ester bonds"/>
    <property type="evidence" value="ECO:0007669"/>
    <property type="project" value="InterPro"/>
</dbReference>
<dbReference type="PANTHER" id="PTHR46124:SF2">
    <property type="entry name" value="D-AMINOACYL-TRNA DEACYLASE"/>
    <property type="match status" value="1"/>
</dbReference>
<dbReference type="FunFam" id="3.20.20.140:FF:000005">
    <property type="entry name" value="TatD family hydrolase"/>
    <property type="match status" value="1"/>
</dbReference>
<proteinExistence type="inferred from homology"/>
<accession>A0A2Z3H765</accession>